<dbReference type="SUPFAM" id="SSF56954">
    <property type="entry name" value="Outer membrane efflux proteins (OEP)"/>
    <property type="match status" value="1"/>
</dbReference>
<keyword evidence="2" id="KW-0732">Signal</keyword>
<comment type="subcellular location">
    <subcellularLocation>
        <location evidence="2">Cell membrane</location>
        <topology evidence="2">Lipid-anchor</topology>
    </subcellularLocation>
</comment>
<evidence type="ECO:0000313" key="3">
    <source>
        <dbReference type="EMBL" id="MCW6533669.1"/>
    </source>
</evidence>
<comment type="caution">
    <text evidence="3">The sequence shown here is derived from an EMBL/GenBank/DDBJ whole genome shotgun (WGS) entry which is preliminary data.</text>
</comment>
<dbReference type="GO" id="GO:0015562">
    <property type="term" value="F:efflux transmembrane transporter activity"/>
    <property type="evidence" value="ECO:0007669"/>
    <property type="project" value="InterPro"/>
</dbReference>
<evidence type="ECO:0000256" key="1">
    <source>
        <dbReference type="ARBA" id="ARBA00007613"/>
    </source>
</evidence>
<dbReference type="InterPro" id="IPR010131">
    <property type="entry name" value="MdtP/NodT-like"/>
</dbReference>
<dbReference type="PANTHER" id="PTHR30203">
    <property type="entry name" value="OUTER MEMBRANE CATION EFFLUX PROTEIN"/>
    <property type="match status" value="1"/>
</dbReference>
<dbReference type="PROSITE" id="PS51257">
    <property type="entry name" value="PROKAR_LIPOPROTEIN"/>
    <property type="match status" value="1"/>
</dbReference>
<keyword evidence="2" id="KW-0812">Transmembrane</keyword>
<dbReference type="GO" id="GO:0005886">
    <property type="term" value="C:plasma membrane"/>
    <property type="evidence" value="ECO:0007669"/>
    <property type="project" value="UniProtKB-SubCell"/>
</dbReference>
<dbReference type="PANTHER" id="PTHR30203:SF33">
    <property type="entry name" value="BLR4455 PROTEIN"/>
    <property type="match status" value="1"/>
</dbReference>
<comment type="similarity">
    <text evidence="1 2">Belongs to the outer membrane factor (OMF) (TC 1.B.17) family.</text>
</comment>
<proteinExistence type="inferred from homology"/>
<dbReference type="InterPro" id="IPR003423">
    <property type="entry name" value="OMP_efflux"/>
</dbReference>
<dbReference type="Pfam" id="PF02321">
    <property type="entry name" value="OEP"/>
    <property type="match status" value="2"/>
</dbReference>
<sequence length="488" mass="51736">MRVAKRALVAIATACAIGGCSMAPVYHPPVIAAPAHFKEDATWKPADQAAALPVQWWRLLGDVELDTLEQRIDTANPTLAIALARYDRARADLHEARAAGLPHIGVGANLTSNRQSDNRPLRGAHQPDLYGAETIGGAIDFDPDLWGRVRNSVAAGKAEAEASRDLMADVRLSLQTQLALTYIRLRGLDRELALLRQTVEAYNQADQLVQRRFTGGIASGVDTARAGSLLEEARAQVEDVRAARALTEHAIASLTGTPASAFSLPEAATIFALPAVPVGLPSTLLQRRPDVAAAEREMAAANARIGVTKAAFFPAITLGGSGGFQNTALAGLIAAPNLFWSIGPSIALSLFDGGKRHAQLAAARAEWAETTARYRAISLGAFQEVEDQLALLNHLGTEQAAEEKAAADAEQAQAIALNRYVKGAATYLDVVTAQTAALRMRETALSLETRRVQAGVGLIRATGGGWSGPLSTRQNYSHTVDLPPVSPR</sequence>
<dbReference type="AlphaFoldDB" id="A0AA41Z6D9"/>
<keyword evidence="2" id="KW-0564">Palmitate</keyword>
<dbReference type="NCBIfam" id="TIGR01845">
    <property type="entry name" value="outer_NodT"/>
    <property type="match status" value="1"/>
</dbReference>
<keyword evidence="4" id="KW-1185">Reference proteome</keyword>
<organism evidence="3 4">
    <name type="scientific">Sphingomonas lycopersici</name>
    <dbReference type="NCBI Taxonomy" id="2951807"/>
    <lineage>
        <taxon>Bacteria</taxon>
        <taxon>Pseudomonadati</taxon>
        <taxon>Pseudomonadota</taxon>
        <taxon>Alphaproteobacteria</taxon>
        <taxon>Sphingomonadales</taxon>
        <taxon>Sphingomonadaceae</taxon>
        <taxon>Sphingomonas</taxon>
    </lineage>
</organism>
<feature type="signal peptide" evidence="2">
    <location>
        <begin position="1"/>
        <end position="23"/>
    </location>
</feature>
<name>A0AA41Z6D9_9SPHN</name>
<evidence type="ECO:0000256" key="2">
    <source>
        <dbReference type="RuleBase" id="RU362097"/>
    </source>
</evidence>
<keyword evidence="2" id="KW-0472">Membrane</keyword>
<feature type="chain" id="PRO_5041485132" evidence="2">
    <location>
        <begin position="24"/>
        <end position="488"/>
    </location>
</feature>
<dbReference type="Proteomes" id="UP001165565">
    <property type="component" value="Unassembled WGS sequence"/>
</dbReference>
<evidence type="ECO:0000313" key="4">
    <source>
        <dbReference type="Proteomes" id="UP001165565"/>
    </source>
</evidence>
<keyword evidence="2" id="KW-0449">Lipoprotein</keyword>
<reference evidence="3" key="1">
    <citation type="submission" date="2022-06" db="EMBL/GenBank/DDBJ databases">
        <title>Sphingomonas sp. nov. isolated from rhizosphere soil of tomato.</title>
        <authorList>
            <person name="Dong H."/>
            <person name="Gao R."/>
        </authorList>
    </citation>
    <scope>NUCLEOTIDE SEQUENCE</scope>
    <source>
        <strain evidence="3">MMSM24</strain>
    </source>
</reference>
<keyword evidence="2" id="KW-1134">Transmembrane beta strand</keyword>
<gene>
    <name evidence="3" type="ORF">NEE01_02585</name>
</gene>
<dbReference type="Gene3D" id="2.20.200.10">
    <property type="entry name" value="Outer membrane efflux proteins (OEP)"/>
    <property type="match status" value="1"/>
</dbReference>
<dbReference type="EMBL" id="JANFAV010000001">
    <property type="protein sequence ID" value="MCW6533669.1"/>
    <property type="molecule type" value="Genomic_DNA"/>
</dbReference>
<protein>
    <submittedName>
        <fullName evidence="3">Efflux transporter outer membrane subunit</fullName>
    </submittedName>
</protein>
<accession>A0AA41Z6D9</accession>
<dbReference type="Gene3D" id="1.20.1600.10">
    <property type="entry name" value="Outer membrane efflux proteins (OEP)"/>
    <property type="match status" value="1"/>
</dbReference>